<dbReference type="EMBL" id="BGPR01045431">
    <property type="protein sequence ID" value="GBO22330.1"/>
    <property type="molecule type" value="Genomic_DNA"/>
</dbReference>
<keyword evidence="3" id="KW-1185">Reference proteome</keyword>
<evidence type="ECO:0000313" key="3">
    <source>
        <dbReference type="Proteomes" id="UP000499080"/>
    </source>
</evidence>
<accession>A0A4Y2VF90</accession>
<organism evidence="2 3">
    <name type="scientific">Araneus ventricosus</name>
    <name type="common">Orbweaver spider</name>
    <name type="synonym">Epeira ventricosa</name>
    <dbReference type="NCBI Taxonomy" id="182803"/>
    <lineage>
        <taxon>Eukaryota</taxon>
        <taxon>Metazoa</taxon>
        <taxon>Ecdysozoa</taxon>
        <taxon>Arthropoda</taxon>
        <taxon>Chelicerata</taxon>
        <taxon>Arachnida</taxon>
        <taxon>Araneae</taxon>
        <taxon>Araneomorphae</taxon>
        <taxon>Entelegynae</taxon>
        <taxon>Araneoidea</taxon>
        <taxon>Araneidae</taxon>
        <taxon>Araneus</taxon>
    </lineage>
</organism>
<proteinExistence type="predicted"/>
<evidence type="ECO:0000313" key="1">
    <source>
        <dbReference type="EMBL" id="GBO22327.1"/>
    </source>
</evidence>
<dbReference type="EMBL" id="BGPR01045430">
    <property type="protein sequence ID" value="GBO22327.1"/>
    <property type="molecule type" value="Genomic_DNA"/>
</dbReference>
<name>A0A4Y2VF90_ARAVE</name>
<dbReference type="Proteomes" id="UP000499080">
    <property type="component" value="Unassembled WGS sequence"/>
</dbReference>
<reference evidence="2 3" key="1">
    <citation type="journal article" date="2019" name="Sci. Rep.">
        <title>Orb-weaving spider Araneus ventricosus genome elucidates the spidroin gene catalogue.</title>
        <authorList>
            <person name="Kono N."/>
            <person name="Nakamura H."/>
            <person name="Ohtoshi R."/>
            <person name="Moran D.A.P."/>
            <person name="Shinohara A."/>
            <person name="Yoshida Y."/>
            <person name="Fujiwara M."/>
            <person name="Mori M."/>
            <person name="Tomita M."/>
            <person name="Arakawa K."/>
        </authorList>
    </citation>
    <scope>NUCLEOTIDE SEQUENCE [LARGE SCALE GENOMIC DNA]</scope>
</reference>
<gene>
    <name evidence="1" type="ORF">AVEN_192359_1</name>
    <name evidence="2" type="ORF">AVEN_36243_1</name>
</gene>
<sequence length="99" mass="11281">MFASDRVSLVLAISLPFGNHSGCFSRLIRKQCVTPLLWCPTAMLKGPIQPRSDVRWGQRHTYNRSSCEQSSFMQSALHSLEGYGLFCSSRELRRQLSRC</sequence>
<comment type="caution">
    <text evidence="2">The sequence shown here is derived from an EMBL/GenBank/DDBJ whole genome shotgun (WGS) entry which is preliminary data.</text>
</comment>
<evidence type="ECO:0000313" key="2">
    <source>
        <dbReference type="EMBL" id="GBO22330.1"/>
    </source>
</evidence>
<dbReference type="AlphaFoldDB" id="A0A4Y2VF90"/>
<protein>
    <submittedName>
        <fullName evidence="2">Uncharacterized protein</fullName>
    </submittedName>
</protein>